<accession>A0A9W6H9V0</accession>
<dbReference type="GO" id="GO:0003677">
    <property type="term" value="F:DNA binding"/>
    <property type="evidence" value="ECO:0007669"/>
    <property type="project" value="InterPro"/>
</dbReference>
<evidence type="ECO:0000313" key="3">
    <source>
        <dbReference type="Proteomes" id="UP001142372"/>
    </source>
</evidence>
<dbReference type="InterPro" id="IPR050471">
    <property type="entry name" value="AB_hydrolase"/>
</dbReference>
<feature type="domain" description="HTH luxR-type" evidence="1">
    <location>
        <begin position="271"/>
        <end position="336"/>
    </location>
</feature>
<dbReference type="PRINTS" id="PR00038">
    <property type="entry name" value="HTHLUXR"/>
</dbReference>
<dbReference type="PANTHER" id="PTHR43433:SF8">
    <property type="entry name" value="BIFUNCTIONAL LIPASE_ADENYLATE CYCLASE LIPJ"/>
    <property type="match status" value="1"/>
</dbReference>
<gene>
    <name evidence="2" type="ORF">GCM10017584_18000</name>
</gene>
<proteinExistence type="predicted"/>
<protein>
    <submittedName>
        <fullName evidence="2">LuxR family transcriptional regulator</fullName>
    </submittedName>
</protein>
<dbReference type="SMART" id="SM00421">
    <property type="entry name" value="HTH_LUXR"/>
    <property type="match status" value="1"/>
</dbReference>
<dbReference type="InterPro" id="IPR016032">
    <property type="entry name" value="Sig_transdc_resp-reg_C-effctor"/>
</dbReference>
<reference evidence="2" key="1">
    <citation type="journal article" date="2014" name="Int. J. Syst. Evol. Microbiol.">
        <title>Complete genome sequence of Corynebacterium casei LMG S-19264T (=DSM 44701T), isolated from a smear-ripened cheese.</title>
        <authorList>
            <consortium name="US DOE Joint Genome Institute (JGI-PGF)"/>
            <person name="Walter F."/>
            <person name="Albersmeier A."/>
            <person name="Kalinowski J."/>
            <person name="Ruckert C."/>
        </authorList>
    </citation>
    <scope>NUCLEOTIDE SEQUENCE</scope>
    <source>
        <strain evidence="2">VKM Ac-1401</strain>
    </source>
</reference>
<dbReference type="InterPro" id="IPR000792">
    <property type="entry name" value="Tscrpt_reg_LuxR_C"/>
</dbReference>
<dbReference type="Pfam" id="PF00561">
    <property type="entry name" value="Abhydrolase_1"/>
    <property type="match status" value="1"/>
</dbReference>
<dbReference type="Gene3D" id="1.10.10.10">
    <property type="entry name" value="Winged helix-like DNA-binding domain superfamily/Winged helix DNA-binding domain"/>
    <property type="match status" value="1"/>
</dbReference>
<dbReference type="InterPro" id="IPR000073">
    <property type="entry name" value="AB_hydrolase_1"/>
</dbReference>
<evidence type="ECO:0000259" key="1">
    <source>
        <dbReference type="PROSITE" id="PS50043"/>
    </source>
</evidence>
<dbReference type="PRINTS" id="PR00111">
    <property type="entry name" value="ABHYDROLASE"/>
</dbReference>
<dbReference type="CDD" id="cd06170">
    <property type="entry name" value="LuxR_C_like"/>
    <property type="match status" value="1"/>
</dbReference>
<dbReference type="InterPro" id="IPR029058">
    <property type="entry name" value="AB_hydrolase_fold"/>
</dbReference>
<name>A0A9W6H9V0_9MICO</name>
<organism evidence="2 3">
    <name type="scientific">Leifsonia poae</name>
    <dbReference type="NCBI Taxonomy" id="110933"/>
    <lineage>
        <taxon>Bacteria</taxon>
        <taxon>Bacillati</taxon>
        <taxon>Actinomycetota</taxon>
        <taxon>Actinomycetes</taxon>
        <taxon>Micrococcales</taxon>
        <taxon>Microbacteriaceae</taxon>
        <taxon>Leifsonia</taxon>
    </lineage>
</organism>
<dbReference type="PANTHER" id="PTHR43433">
    <property type="entry name" value="HYDROLASE, ALPHA/BETA FOLD FAMILY PROTEIN"/>
    <property type="match status" value="1"/>
</dbReference>
<dbReference type="Gene3D" id="3.40.50.1820">
    <property type="entry name" value="alpha/beta hydrolase"/>
    <property type="match status" value="1"/>
</dbReference>
<dbReference type="EMBL" id="BSEN01000006">
    <property type="protein sequence ID" value="GLJ76226.1"/>
    <property type="molecule type" value="Genomic_DNA"/>
</dbReference>
<dbReference type="GO" id="GO:0006355">
    <property type="term" value="P:regulation of DNA-templated transcription"/>
    <property type="evidence" value="ECO:0007669"/>
    <property type="project" value="InterPro"/>
</dbReference>
<dbReference type="SUPFAM" id="SSF46894">
    <property type="entry name" value="C-terminal effector domain of the bipartite response regulators"/>
    <property type="match status" value="1"/>
</dbReference>
<reference evidence="2" key="2">
    <citation type="submission" date="2023-01" db="EMBL/GenBank/DDBJ databases">
        <authorList>
            <person name="Sun Q."/>
            <person name="Evtushenko L."/>
        </authorList>
    </citation>
    <scope>NUCLEOTIDE SEQUENCE</scope>
    <source>
        <strain evidence="2">VKM Ac-1401</strain>
    </source>
</reference>
<dbReference type="Proteomes" id="UP001142372">
    <property type="component" value="Unassembled WGS sequence"/>
</dbReference>
<dbReference type="SUPFAM" id="SSF53474">
    <property type="entry name" value="alpha/beta-Hydrolases"/>
    <property type="match status" value="1"/>
</dbReference>
<dbReference type="AlphaFoldDB" id="A0A9W6H9V0"/>
<dbReference type="PROSITE" id="PS50043">
    <property type="entry name" value="HTH_LUXR_2"/>
    <property type="match status" value="1"/>
</dbReference>
<keyword evidence="3" id="KW-1185">Reference proteome</keyword>
<dbReference type="InterPro" id="IPR036388">
    <property type="entry name" value="WH-like_DNA-bd_sf"/>
</dbReference>
<evidence type="ECO:0000313" key="2">
    <source>
        <dbReference type="EMBL" id="GLJ76226.1"/>
    </source>
</evidence>
<dbReference type="GO" id="GO:0003824">
    <property type="term" value="F:catalytic activity"/>
    <property type="evidence" value="ECO:0007669"/>
    <property type="project" value="UniProtKB-ARBA"/>
</dbReference>
<comment type="caution">
    <text evidence="2">The sequence shown here is derived from an EMBL/GenBank/DDBJ whole genome shotgun (WGS) entry which is preliminary data.</text>
</comment>
<dbReference type="Pfam" id="PF00196">
    <property type="entry name" value="GerE"/>
    <property type="match status" value="1"/>
</dbReference>
<dbReference type="RefSeq" id="WP_271176885.1">
    <property type="nucleotide sequence ID" value="NZ_BAAAJO010000005.1"/>
</dbReference>
<sequence>MQQRIAQLTTADGTELAYATVGDGRPMVYVSGWIGHLQLSWDLPEERAFYESLAEGRRLVRYDRAGCGLSGPMTRPPSLEYELEQLAAVVATLGAEPFDLIGTSMGALVAVAWAAEHPETVRRLVLYGGWVTGTEISPPDARDHVLGLVESHWGLGSDVLTDIFVPDAHGTSRREFGHYQRASSTAATARSLLELSYSLDVSDLLAHVSVPTLVVHREHDRAAPVAQAEALAAGIPGAELVVLPGRSHLPYAGDADRLVATIRRFLGLRASRNGTARLTPRQSEVAALVSAGRTNREIAAKLGIDERSAEGHVERIRLRLGFRSRAQIASWYAAQHDRTSPTN</sequence>